<dbReference type="AlphaFoldDB" id="A0A7J3Z6Z2"/>
<evidence type="ECO:0000313" key="2">
    <source>
        <dbReference type="EMBL" id="HHQ50546.1"/>
    </source>
</evidence>
<feature type="transmembrane region" description="Helical" evidence="1">
    <location>
        <begin position="87"/>
        <end position="108"/>
    </location>
</feature>
<accession>A0A7J3Z6Z2</accession>
<evidence type="ECO:0008006" key="3">
    <source>
        <dbReference type="Google" id="ProtNLM"/>
    </source>
</evidence>
<dbReference type="GO" id="GO:0005886">
    <property type="term" value="C:plasma membrane"/>
    <property type="evidence" value="ECO:0007669"/>
    <property type="project" value="UniProtKB-SubCell"/>
</dbReference>
<sequence length="227" mass="25061">MQLAGSTGASIFITFFPVVVLYLVYIYVAKPRSQGALEFVLARPITRLELYITRLFAGVLVVLTATALFYAALVLAIYLLTGVLLDLYSFVLLFAGLALALIAFYSLCYLLSALTSGTRYLVASIMTYIVFAILWSLLVYLVIISLKGFTLSLTEELAKAQYISYYFTPLGVHNFMQYYYLVYIGGGQSTAIEAVVNPWLVGISTATWIIAPLAIGWLLFKKANLSS</sequence>
<dbReference type="EMBL" id="DRYQ01000061">
    <property type="protein sequence ID" value="HHQ50546.1"/>
    <property type="molecule type" value="Genomic_DNA"/>
</dbReference>
<feature type="transmembrane region" description="Helical" evidence="1">
    <location>
        <begin position="199"/>
        <end position="220"/>
    </location>
</feature>
<organism evidence="2">
    <name type="scientific">Ignisphaera aggregans</name>
    <dbReference type="NCBI Taxonomy" id="334771"/>
    <lineage>
        <taxon>Archaea</taxon>
        <taxon>Thermoproteota</taxon>
        <taxon>Thermoprotei</taxon>
        <taxon>Desulfurococcales</taxon>
        <taxon>Desulfurococcaceae</taxon>
        <taxon>Ignisphaera</taxon>
    </lineage>
</organism>
<feature type="transmembrane region" description="Helical" evidence="1">
    <location>
        <begin position="55"/>
        <end position="81"/>
    </location>
</feature>
<evidence type="ECO:0000256" key="1">
    <source>
        <dbReference type="SAM" id="Phobius"/>
    </source>
</evidence>
<protein>
    <recommendedName>
        <fullName evidence="3">ABC transporter permease</fullName>
    </recommendedName>
</protein>
<gene>
    <name evidence="2" type="ORF">ENM66_04260</name>
</gene>
<keyword evidence="1" id="KW-0472">Membrane</keyword>
<feature type="transmembrane region" description="Helical" evidence="1">
    <location>
        <begin position="120"/>
        <end position="143"/>
    </location>
</feature>
<name>A0A7J3Z6Z2_9CREN</name>
<feature type="transmembrane region" description="Helical" evidence="1">
    <location>
        <begin position="6"/>
        <end position="28"/>
    </location>
</feature>
<keyword evidence="1" id="KW-0812">Transmembrane</keyword>
<comment type="caution">
    <text evidence="2">The sequence shown here is derived from an EMBL/GenBank/DDBJ whole genome shotgun (WGS) entry which is preliminary data.</text>
</comment>
<dbReference type="GO" id="GO:0140359">
    <property type="term" value="F:ABC-type transporter activity"/>
    <property type="evidence" value="ECO:0007669"/>
    <property type="project" value="InterPro"/>
</dbReference>
<reference evidence="2" key="1">
    <citation type="journal article" date="2020" name="mSystems">
        <title>Genome- and Community-Level Interaction Insights into Carbon Utilization and Element Cycling Functions of Hydrothermarchaeota in Hydrothermal Sediment.</title>
        <authorList>
            <person name="Zhou Z."/>
            <person name="Liu Y."/>
            <person name="Xu W."/>
            <person name="Pan J."/>
            <person name="Luo Z.H."/>
            <person name="Li M."/>
        </authorList>
    </citation>
    <scope>NUCLEOTIDE SEQUENCE [LARGE SCALE GENOMIC DNA]</scope>
    <source>
        <strain evidence="2">SpSt-1105</strain>
    </source>
</reference>
<keyword evidence="1" id="KW-1133">Transmembrane helix</keyword>
<dbReference type="Pfam" id="PF12679">
    <property type="entry name" value="ABC2_membrane_2"/>
    <property type="match status" value="1"/>
</dbReference>
<proteinExistence type="predicted"/>